<organism evidence="1 2">
    <name type="scientific">Gordonia neofelifaecis NRRL B-59395</name>
    <dbReference type="NCBI Taxonomy" id="644548"/>
    <lineage>
        <taxon>Bacteria</taxon>
        <taxon>Bacillati</taxon>
        <taxon>Actinomycetota</taxon>
        <taxon>Actinomycetes</taxon>
        <taxon>Mycobacteriales</taxon>
        <taxon>Gordoniaceae</taxon>
        <taxon>Gordonia</taxon>
    </lineage>
</organism>
<protein>
    <recommendedName>
        <fullName evidence="3">SalK</fullName>
    </recommendedName>
</protein>
<dbReference type="RefSeq" id="WP_009679900.1">
    <property type="nucleotide sequence ID" value="NZ_AEUD01000011.1"/>
</dbReference>
<dbReference type="InterPro" id="IPR054058">
    <property type="entry name" value="HTH_67"/>
</dbReference>
<dbReference type="EMBL" id="AEUD01000011">
    <property type="protein sequence ID" value="EGD54599.1"/>
    <property type="molecule type" value="Genomic_DNA"/>
</dbReference>
<dbReference type="NCBIfam" id="NF047719">
    <property type="entry name" value="SCO6745_fam_HTH"/>
    <property type="match status" value="1"/>
</dbReference>
<sequence length="286" mass="31242">MSTDNAAIARRAYQSLEPYHVLAYFNPGLGAAQTDLGLDGHAFYVGARAVPLGEAAGPVVTAAFYNFSPSLTESAWERARAAGLAAIDERRYAMLDEQYRSILGDACDEIAPLLPEFESLLDGLPVSGRPLGAAWAASAIPEAPHLALWRHLSVLREWRGDNHIAELISHGLDGIDAGVFHEAQLPEDVPRRVLGHRFFLLTRGWSEDDWNAAVDRLADRGLAERVGDDHRLTADGYAMYQDIEARTDQLTGASLDASFADLIERTRRFVKPVIDAGVLPGTRKKA</sequence>
<reference evidence="1 2" key="1">
    <citation type="journal article" date="2011" name="J. Bacteriol.">
        <title>Draft Genome Sequence of Gordonia neofelifaecis NRRL B-59395, a Cholesterol-Degrading Actinomycete.</title>
        <authorList>
            <person name="Ge F."/>
            <person name="Li W."/>
            <person name="Chen G."/>
            <person name="Liu Y."/>
            <person name="Zhang G."/>
            <person name="Yong B."/>
            <person name="Wang Q."/>
            <person name="Wang N."/>
            <person name="Huang Z."/>
            <person name="Li W."/>
            <person name="Wang J."/>
            <person name="Wu C."/>
            <person name="Xie Q."/>
            <person name="Liu G."/>
        </authorList>
    </citation>
    <scope>NUCLEOTIDE SEQUENCE [LARGE SCALE GENOMIC DNA]</scope>
    <source>
        <strain evidence="1 2">NRRL B-59395</strain>
    </source>
</reference>
<dbReference type="OrthoDB" id="157052at2"/>
<proteinExistence type="predicted"/>
<name>F1YKZ4_9ACTN</name>
<dbReference type="eggNOG" id="COG1846">
    <property type="taxonomic scope" value="Bacteria"/>
</dbReference>
<dbReference type="Pfam" id="PF21863">
    <property type="entry name" value="HTH_67"/>
    <property type="match status" value="1"/>
</dbReference>
<evidence type="ECO:0000313" key="1">
    <source>
        <dbReference type="EMBL" id="EGD54599.1"/>
    </source>
</evidence>
<accession>F1YKZ4</accession>
<dbReference type="AlphaFoldDB" id="F1YKZ4"/>
<dbReference type="STRING" id="644548.SCNU_13493"/>
<keyword evidence="2" id="KW-1185">Reference proteome</keyword>
<evidence type="ECO:0000313" key="2">
    <source>
        <dbReference type="Proteomes" id="UP000035065"/>
    </source>
</evidence>
<dbReference type="Proteomes" id="UP000035065">
    <property type="component" value="Unassembled WGS sequence"/>
</dbReference>
<evidence type="ECO:0008006" key="3">
    <source>
        <dbReference type="Google" id="ProtNLM"/>
    </source>
</evidence>
<gene>
    <name evidence="1" type="ORF">SCNU_13493</name>
</gene>
<comment type="caution">
    <text evidence="1">The sequence shown here is derived from an EMBL/GenBank/DDBJ whole genome shotgun (WGS) entry which is preliminary data.</text>
</comment>